<evidence type="ECO:0000256" key="11">
    <source>
        <dbReference type="RuleBase" id="RU000488"/>
    </source>
</evidence>
<dbReference type="Gene3D" id="1.50.40.10">
    <property type="entry name" value="Mitochondrial carrier domain"/>
    <property type="match status" value="1"/>
</dbReference>
<keyword evidence="7" id="KW-1133">Transmembrane helix</keyword>
<evidence type="ECO:0000256" key="7">
    <source>
        <dbReference type="ARBA" id="ARBA00022989"/>
    </source>
</evidence>
<dbReference type="JaponicusDB" id="SJAG_03577">
    <property type="gene designation" value="mtm1"/>
</dbReference>
<feature type="repeat" description="Solcar" evidence="10">
    <location>
        <begin position="22"/>
        <end position="133"/>
    </location>
</feature>
<comment type="similarity">
    <text evidence="2 11">Belongs to the mitochondrial carrier (TC 2.A.29) family.</text>
</comment>
<evidence type="ECO:0000313" key="13">
    <source>
        <dbReference type="JaponicusDB" id="SJAG_03577"/>
    </source>
</evidence>
<dbReference type="SUPFAM" id="SSF103506">
    <property type="entry name" value="Mitochondrial carrier"/>
    <property type="match status" value="1"/>
</dbReference>
<dbReference type="Pfam" id="PF00153">
    <property type="entry name" value="Mito_carr"/>
    <property type="match status" value="3"/>
</dbReference>
<organism evidence="12 14">
    <name type="scientific">Schizosaccharomyces japonicus (strain yFS275 / FY16936)</name>
    <name type="common">Fission yeast</name>
    <dbReference type="NCBI Taxonomy" id="402676"/>
    <lineage>
        <taxon>Eukaryota</taxon>
        <taxon>Fungi</taxon>
        <taxon>Dikarya</taxon>
        <taxon>Ascomycota</taxon>
        <taxon>Taphrinomycotina</taxon>
        <taxon>Schizosaccharomycetes</taxon>
        <taxon>Schizosaccharomycetales</taxon>
        <taxon>Schizosaccharomycetaceae</taxon>
        <taxon>Schizosaccharomyces</taxon>
    </lineage>
</organism>
<keyword evidence="8" id="KW-0496">Mitochondrion</keyword>
<feature type="repeat" description="Solcar" evidence="10">
    <location>
        <begin position="262"/>
        <end position="341"/>
    </location>
</feature>
<dbReference type="Proteomes" id="UP000001744">
    <property type="component" value="Unassembled WGS sequence"/>
</dbReference>
<evidence type="ECO:0000313" key="14">
    <source>
        <dbReference type="Proteomes" id="UP000001744"/>
    </source>
</evidence>
<dbReference type="InterPro" id="IPR023395">
    <property type="entry name" value="MCP_dom_sf"/>
</dbReference>
<keyword evidence="3 11" id="KW-0813">Transport</keyword>
<dbReference type="AlphaFoldDB" id="B6K4L5"/>
<evidence type="ECO:0000313" key="12">
    <source>
        <dbReference type="EMBL" id="EEB08422.1"/>
    </source>
</evidence>
<reference evidence="12 14" key="1">
    <citation type="journal article" date="2011" name="Science">
        <title>Comparative functional genomics of the fission yeasts.</title>
        <authorList>
            <person name="Rhind N."/>
            <person name="Chen Z."/>
            <person name="Yassour M."/>
            <person name="Thompson D.A."/>
            <person name="Haas B.J."/>
            <person name="Habib N."/>
            <person name="Wapinski I."/>
            <person name="Roy S."/>
            <person name="Lin M.F."/>
            <person name="Heiman D.I."/>
            <person name="Young S.K."/>
            <person name="Furuya K."/>
            <person name="Guo Y."/>
            <person name="Pidoux A."/>
            <person name="Chen H.M."/>
            <person name="Robbertse B."/>
            <person name="Goldberg J.M."/>
            <person name="Aoki K."/>
            <person name="Bayne E.H."/>
            <person name="Berlin A.M."/>
            <person name="Desjardins C.A."/>
            <person name="Dobbs E."/>
            <person name="Dukaj L."/>
            <person name="Fan L."/>
            <person name="FitzGerald M.G."/>
            <person name="French C."/>
            <person name="Gujja S."/>
            <person name="Hansen K."/>
            <person name="Keifenheim D."/>
            <person name="Levin J.Z."/>
            <person name="Mosher R.A."/>
            <person name="Mueller C.A."/>
            <person name="Pfiffner J."/>
            <person name="Priest M."/>
            <person name="Russ C."/>
            <person name="Smialowska A."/>
            <person name="Swoboda P."/>
            <person name="Sykes S.M."/>
            <person name="Vaughn M."/>
            <person name="Vengrova S."/>
            <person name="Yoder R."/>
            <person name="Zeng Q."/>
            <person name="Allshire R."/>
            <person name="Baulcombe D."/>
            <person name="Birren B.W."/>
            <person name="Brown W."/>
            <person name="Ekwall K."/>
            <person name="Kellis M."/>
            <person name="Leatherwood J."/>
            <person name="Levin H."/>
            <person name="Margalit H."/>
            <person name="Martienssen R."/>
            <person name="Nieduszynski C.A."/>
            <person name="Spatafora J.W."/>
            <person name="Friedman N."/>
            <person name="Dalgaard J.Z."/>
            <person name="Baumann P."/>
            <person name="Niki H."/>
            <person name="Regev A."/>
            <person name="Nusbaum C."/>
        </authorList>
    </citation>
    <scope>NUCLEOTIDE SEQUENCE [LARGE SCALE GENOMIC DNA]</scope>
    <source>
        <strain evidence="14">yFS275 / FY16936</strain>
    </source>
</reference>
<keyword evidence="9 10" id="KW-0472">Membrane</keyword>
<evidence type="ECO:0000256" key="5">
    <source>
        <dbReference type="ARBA" id="ARBA00022737"/>
    </source>
</evidence>
<dbReference type="RefSeq" id="XP_002174715.1">
    <property type="nucleotide sequence ID" value="XM_002174679.1"/>
</dbReference>
<dbReference type="GO" id="GO:0170036">
    <property type="term" value="P:import into the mitochondrion"/>
    <property type="evidence" value="ECO:0000318"/>
    <property type="project" value="GO_Central"/>
</dbReference>
<protein>
    <submittedName>
        <fullName evidence="12">Manganese ion transporter</fullName>
    </submittedName>
</protein>
<dbReference type="OMA" id="YWWGYES"/>
<evidence type="ECO:0000256" key="8">
    <source>
        <dbReference type="ARBA" id="ARBA00023128"/>
    </source>
</evidence>
<dbReference type="PANTHER" id="PTHR45760:SF2">
    <property type="entry name" value="FI19922P1-RELATED"/>
    <property type="match status" value="1"/>
</dbReference>
<evidence type="ECO:0000256" key="2">
    <source>
        <dbReference type="ARBA" id="ARBA00006375"/>
    </source>
</evidence>
<dbReference type="PANTHER" id="PTHR45760">
    <property type="entry name" value="FI19922P1-RELATED"/>
    <property type="match status" value="1"/>
</dbReference>
<feature type="repeat" description="Solcar" evidence="10">
    <location>
        <begin position="138"/>
        <end position="241"/>
    </location>
</feature>
<evidence type="ECO:0000256" key="1">
    <source>
        <dbReference type="ARBA" id="ARBA00004448"/>
    </source>
</evidence>
<dbReference type="InterPro" id="IPR018108">
    <property type="entry name" value="MCP_transmembrane"/>
</dbReference>
<dbReference type="PROSITE" id="PS50920">
    <property type="entry name" value="SOLCAR"/>
    <property type="match status" value="3"/>
</dbReference>
<keyword evidence="14" id="KW-1185">Reference proteome</keyword>
<keyword evidence="5" id="KW-0677">Repeat</keyword>
<evidence type="ECO:0000256" key="3">
    <source>
        <dbReference type="ARBA" id="ARBA00022448"/>
    </source>
</evidence>
<dbReference type="GO" id="GO:0005739">
    <property type="term" value="C:mitochondrion"/>
    <property type="evidence" value="ECO:0000318"/>
    <property type="project" value="GO_Central"/>
</dbReference>
<evidence type="ECO:0000256" key="4">
    <source>
        <dbReference type="ARBA" id="ARBA00022692"/>
    </source>
</evidence>
<dbReference type="eggNOG" id="KOG0761">
    <property type="taxonomic scope" value="Eukaryota"/>
</dbReference>
<accession>B6K4L5</accession>
<dbReference type="STRING" id="402676.B6K4L5"/>
<dbReference type="GeneID" id="7048836"/>
<keyword evidence="6" id="KW-0999">Mitochondrion inner membrane</keyword>
<sequence>MAHSSSADARRPVLSVAAEPNVTVRAKMMSACVGSCLTTLVLTPMDVVKTRIQSESVIQELARGGASSVKGNATVGLPVAVTSRPLRGFVPGIVQIARYEGIGSLWRGVLPSLAMLLPANTVQFLGYETVLPRLTDWNVPASAAVAGAFARCFSATIVSPIELFRTRIQAAGSHYHQLHPGAAHTPAAARAALVRLVFSGMRDNVREFGFLSLWSGVSLTLWRDVPFSAFYWWAYEQCRAFFLQHPRLRLLPPGYSAGDPDINFMSGGIAGIGASLLTQPFDVSKTARQVHGQHLSRGQALRILWNRGGVRALWTGTLPRCAKVAPSCAIMISTYHFMKHLYERPRPSDY</sequence>
<dbReference type="OrthoDB" id="1747031at2759"/>
<evidence type="ECO:0000256" key="10">
    <source>
        <dbReference type="PROSITE-ProRule" id="PRU00282"/>
    </source>
</evidence>
<keyword evidence="4 10" id="KW-0812">Transmembrane</keyword>
<dbReference type="InterPro" id="IPR045315">
    <property type="entry name" value="Mtm1-like"/>
</dbReference>
<evidence type="ECO:0000256" key="9">
    <source>
        <dbReference type="ARBA" id="ARBA00023136"/>
    </source>
</evidence>
<dbReference type="VEuPathDB" id="FungiDB:SJAG_03577"/>
<name>B6K4L5_SCHJY</name>
<comment type="subcellular location">
    <subcellularLocation>
        <location evidence="1">Mitochondrion inner membrane</location>
        <topology evidence="1">Multi-pass membrane protein</topology>
    </subcellularLocation>
</comment>
<proteinExistence type="inferred from homology"/>
<dbReference type="EMBL" id="KE651167">
    <property type="protein sequence ID" value="EEB08422.1"/>
    <property type="molecule type" value="Genomic_DNA"/>
</dbReference>
<evidence type="ECO:0000256" key="6">
    <source>
        <dbReference type="ARBA" id="ARBA00022792"/>
    </source>
</evidence>
<gene>
    <name evidence="13" type="primary">mtm1</name>
    <name evidence="12" type="ORF">SJAG_03577</name>
</gene>
<dbReference type="GO" id="GO:0005743">
    <property type="term" value="C:mitochondrial inner membrane"/>
    <property type="evidence" value="ECO:0007669"/>
    <property type="project" value="UniProtKB-SubCell"/>
</dbReference>
<dbReference type="HOGENOM" id="CLU_015166_0_0_1"/>